<protein>
    <submittedName>
        <fullName evidence="3">GH14096</fullName>
    </submittedName>
</protein>
<evidence type="ECO:0000313" key="4">
    <source>
        <dbReference type="Proteomes" id="UP000001070"/>
    </source>
</evidence>
<feature type="signal peptide" evidence="2">
    <location>
        <begin position="1"/>
        <end position="20"/>
    </location>
</feature>
<feature type="chain" id="PRO_5002809689" evidence="2">
    <location>
        <begin position="21"/>
        <end position="342"/>
    </location>
</feature>
<feature type="region of interest" description="Disordered" evidence="1">
    <location>
        <begin position="282"/>
        <end position="330"/>
    </location>
</feature>
<dbReference type="eggNOG" id="ENOG502T7WA">
    <property type="taxonomic scope" value="Eukaryota"/>
</dbReference>
<feature type="compositionally biased region" description="Basic residues" evidence="1">
    <location>
        <begin position="66"/>
        <end position="78"/>
    </location>
</feature>
<dbReference type="OMA" id="VFEPDHD"/>
<keyword evidence="4" id="KW-1185">Reference proteome</keyword>
<evidence type="ECO:0000313" key="3">
    <source>
        <dbReference type="EMBL" id="EDV90594.1"/>
    </source>
</evidence>
<dbReference type="HOGENOM" id="CLU_734188_0_0_1"/>
<dbReference type="OrthoDB" id="8064641at2759"/>
<dbReference type="InParanoid" id="B4JY32"/>
<dbReference type="Proteomes" id="UP000001070">
    <property type="component" value="Unassembled WGS sequence"/>
</dbReference>
<dbReference type="AlphaFoldDB" id="B4JY32"/>
<proteinExistence type="predicted"/>
<sequence>MRLCWNLLAGVLLLCSFAYGMKSPRPFYRRNYYNSAGPPGPVRLLTAPQGPPSYRWDLQTNESKRRDVKKKSLKKTHYRPYTSEEDDYSSERYSGEYSGETAQDSREYTIGTQIRVQHPISVPKKLNSGSSYNKQHKYAAVAPYKSSGHSGFASDIHSVEEQPPAKRSKWVPAHYESDADPIHLVPPPKSTAASHDYRVFETDHDDYEAPQVRPKNHDRYKSVASKKQVEAYLEDQQKLLDEAIKMQLLNNPKLQKYLKSNSHEQRPDLDLEDFETFPPSFSGPGPLHNNNNNFSGERSPLHSIKGSRPHRRPPGIELKRAPKSKHILKPKRKYRSALVINV</sequence>
<evidence type="ECO:0000256" key="1">
    <source>
        <dbReference type="SAM" id="MobiDB-lite"/>
    </source>
</evidence>
<gene>
    <name evidence="3" type="primary">Dgri\GH14096</name>
    <name evidence="3" type="ORF">Dgri_GH14096</name>
</gene>
<dbReference type="EMBL" id="CH916377">
    <property type="protein sequence ID" value="EDV90594.1"/>
    <property type="molecule type" value="Genomic_DNA"/>
</dbReference>
<name>B4JY32_DROGR</name>
<accession>B4JY32</accession>
<keyword evidence="2" id="KW-0732">Signal</keyword>
<organism evidence="4">
    <name type="scientific">Drosophila grimshawi</name>
    <name type="common">Hawaiian fruit fly</name>
    <name type="synonym">Idiomyia grimshawi</name>
    <dbReference type="NCBI Taxonomy" id="7222"/>
    <lineage>
        <taxon>Eukaryota</taxon>
        <taxon>Metazoa</taxon>
        <taxon>Ecdysozoa</taxon>
        <taxon>Arthropoda</taxon>
        <taxon>Hexapoda</taxon>
        <taxon>Insecta</taxon>
        <taxon>Pterygota</taxon>
        <taxon>Neoptera</taxon>
        <taxon>Endopterygota</taxon>
        <taxon>Diptera</taxon>
        <taxon>Brachycera</taxon>
        <taxon>Muscomorpha</taxon>
        <taxon>Ephydroidea</taxon>
        <taxon>Drosophilidae</taxon>
        <taxon>Drosophila</taxon>
        <taxon>Hawaiian Drosophila</taxon>
    </lineage>
</organism>
<dbReference type="PhylomeDB" id="B4JY32"/>
<evidence type="ECO:0000256" key="2">
    <source>
        <dbReference type="SAM" id="SignalP"/>
    </source>
</evidence>
<reference evidence="3 4" key="1">
    <citation type="journal article" date="2007" name="Nature">
        <title>Evolution of genes and genomes on the Drosophila phylogeny.</title>
        <authorList>
            <consortium name="Drosophila 12 Genomes Consortium"/>
            <person name="Clark A.G."/>
            <person name="Eisen M.B."/>
            <person name="Smith D.R."/>
            <person name="Bergman C.M."/>
            <person name="Oliver B."/>
            <person name="Markow T.A."/>
            <person name="Kaufman T.C."/>
            <person name="Kellis M."/>
            <person name="Gelbart W."/>
            <person name="Iyer V.N."/>
            <person name="Pollard D.A."/>
            <person name="Sackton T.B."/>
            <person name="Larracuente A.M."/>
            <person name="Singh N.D."/>
            <person name="Abad J.P."/>
            <person name="Abt D.N."/>
            <person name="Adryan B."/>
            <person name="Aguade M."/>
            <person name="Akashi H."/>
            <person name="Anderson W.W."/>
            <person name="Aquadro C.F."/>
            <person name="Ardell D.H."/>
            <person name="Arguello R."/>
            <person name="Artieri C.G."/>
            <person name="Barbash D.A."/>
            <person name="Barker D."/>
            <person name="Barsanti P."/>
            <person name="Batterham P."/>
            <person name="Batzoglou S."/>
            <person name="Begun D."/>
            <person name="Bhutkar A."/>
            <person name="Blanco E."/>
            <person name="Bosak S.A."/>
            <person name="Bradley R.K."/>
            <person name="Brand A.D."/>
            <person name="Brent M.R."/>
            <person name="Brooks A.N."/>
            <person name="Brown R.H."/>
            <person name="Butlin R.K."/>
            <person name="Caggese C."/>
            <person name="Calvi B.R."/>
            <person name="Bernardo de Carvalho A."/>
            <person name="Caspi A."/>
            <person name="Castrezana S."/>
            <person name="Celniker S.E."/>
            <person name="Chang J.L."/>
            <person name="Chapple C."/>
            <person name="Chatterji S."/>
            <person name="Chinwalla A."/>
            <person name="Civetta A."/>
            <person name="Clifton S.W."/>
            <person name="Comeron J.M."/>
            <person name="Costello J.C."/>
            <person name="Coyne J.A."/>
            <person name="Daub J."/>
            <person name="David R.G."/>
            <person name="Delcher A.L."/>
            <person name="Delehaunty K."/>
            <person name="Do C.B."/>
            <person name="Ebling H."/>
            <person name="Edwards K."/>
            <person name="Eickbush T."/>
            <person name="Evans J.D."/>
            <person name="Filipski A."/>
            <person name="Findeiss S."/>
            <person name="Freyhult E."/>
            <person name="Fulton L."/>
            <person name="Fulton R."/>
            <person name="Garcia A.C."/>
            <person name="Gardiner A."/>
            <person name="Garfield D.A."/>
            <person name="Garvin B.E."/>
            <person name="Gibson G."/>
            <person name="Gilbert D."/>
            <person name="Gnerre S."/>
            <person name="Godfrey J."/>
            <person name="Good R."/>
            <person name="Gotea V."/>
            <person name="Gravely B."/>
            <person name="Greenberg A.J."/>
            <person name="Griffiths-Jones S."/>
            <person name="Gross S."/>
            <person name="Guigo R."/>
            <person name="Gustafson E.A."/>
            <person name="Haerty W."/>
            <person name="Hahn M.W."/>
            <person name="Halligan D.L."/>
            <person name="Halpern A.L."/>
            <person name="Halter G.M."/>
            <person name="Han M.V."/>
            <person name="Heger A."/>
            <person name="Hillier L."/>
            <person name="Hinrichs A.S."/>
            <person name="Holmes I."/>
            <person name="Hoskins R.A."/>
            <person name="Hubisz M.J."/>
            <person name="Hultmark D."/>
            <person name="Huntley M.A."/>
            <person name="Jaffe D.B."/>
            <person name="Jagadeeshan S."/>
            <person name="Jeck W.R."/>
            <person name="Johnson J."/>
            <person name="Jones C.D."/>
            <person name="Jordan W.C."/>
            <person name="Karpen G.H."/>
            <person name="Kataoka E."/>
            <person name="Keightley P.D."/>
            <person name="Kheradpour P."/>
            <person name="Kirkness E.F."/>
            <person name="Koerich L.B."/>
            <person name="Kristiansen K."/>
            <person name="Kudrna D."/>
            <person name="Kulathinal R.J."/>
            <person name="Kumar S."/>
            <person name="Kwok R."/>
            <person name="Lander E."/>
            <person name="Langley C.H."/>
            <person name="Lapoint R."/>
            <person name="Lazzaro B.P."/>
            <person name="Lee S.J."/>
            <person name="Levesque L."/>
            <person name="Li R."/>
            <person name="Lin C.F."/>
            <person name="Lin M.F."/>
            <person name="Lindblad-Toh K."/>
            <person name="Llopart A."/>
            <person name="Long M."/>
            <person name="Low L."/>
            <person name="Lozovsky E."/>
            <person name="Lu J."/>
            <person name="Luo M."/>
            <person name="Machado C.A."/>
            <person name="Makalowski W."/>
            <person name="Marzo M."/>
            <person name="Matsuda M."/>
            <person name="Matzkin L."/>
            <person name="McAllister B."/>
            <person name="McBride C.S."/>
            <person name="McKernan B."/>
            <person name="McKernan K."/>
            <person name="Mendez-Lago M."/>
            <person name="Minx P."/>
            <person name="Mollenhauer M.U."/>
            <person name="Montooth K."/>
            <person name="Mount S.M."/>
            <person name="Mu X."/>
            <person name="Myers E."/>
            <person name="Negre B."/>
            <person name="Newfeld S."/>
            <person name="Nielsen R."/>
            <person name="Noor M.A."/>
            <person name="O'Grady P."/>
            <person name="Pachter L."/>
            <person name="Papaceit M."/>
            <person name="Parisi M.J."/>
            <person name="Parisi M."/>
            <person name="Parts L."/>
            <person name="Pedersen J.S."/>
            <person name="Pesole G."/>
            <person name="Phillippy A.M."/>
            <person name="Ponting C.P."/>
            <person name="Pop M."/>
            <person name="Porcelli D."/>
            <person name="Powell J.R."/>
            <person name="Prohaska S."/>
            <person name="Pruitt K."/>
            <person name="Puig M."/>
            <person name="Quesneville H."/>
            <person name="Ram K.R."/>
            <person name="Rand D."/>
            <person name="Rasmussen M.D."/>
            <person name="Reed L.K."/>
            <person name="Reenan R."/>
            <person name="Reily A."/>
            <person name="Remington K.A."/>
            <person name="Rieger T.T."/>
            <person name="Ritchie M.G."/>
            <person name="Robin C."/>
            <person name="Rogers Y.H."/>
            <person name="Rohde C."/>
            <person name="Rozas J."/>
            <person name="Rubenfield M.J."/>
            <person name="Ruiz A."/>
            <person name="Russo S."/>
            <person name="Salzberg S.L."/>
            <person name="Sanchez-Gracia A."/>
            <person name="Saranga D.J."/>
            <person name="Sato H."/>
            <person name="Schaeffer S.W."/>
            <person name="Schatz M.C."/>
            <person name="Schlenke T."/>
            <person name="Schwartz R."/>
            <person name="Segarra C."/>
            <person name="Singh R.S."/>
            <person name="Sirot L."/>
            <person name="Sirota M."/>
            <person name="Sisneros N.B."/>
            <person name="Smith C.D."/>
            <person name="Smith T.F."/>
            <person name="Spieth J."/>
            <person name="Stage D.E."/>
            <person name="Stark A."/>
            <person name="Stephan W."/>
            <person name="Strausberg R.L."/>
            <person name="Strempel S."/>
            <person name="Sturgill D."/>
            <person name="Sutton G."/>
            <person name="Sutton G.G."/>
            <person name="Tao W."/>
            <person name="Teichmann S."/>
            <person name="Tobari Y.N."/>
            <person name="Tomimura Y."/>
            <person name="Tsolas J.M."/>
            <person name="Valente V.L."/>
            <person name="Venter E."/>
            <person name="Venter J.C."/>
            <person name="Vicario S."/>
            <person name="Vieira F.G."/>
            <person name="Vilella A.J."/>
            <person name="Villasante A."/>
            <person name="Walenz B."/>
            <person name="Wang J."/>
            <person name="Wasserman M."/>
            <person name="Watts T."/>
            <person name="Wilson D."/>
            <person name="Wilson R.K."/>
            <person name="Wing R.A."/>
            <person name="Wolfner M.F."/>
            <person name="Wong A."/>
            <person name="Wong G.K."/>
            <person name="Wu C.I."/>
            <person name="Wu G."/>
            <person name="Yamamoto D."/>
            <person name="Yang H.P."/>
            <person name="Yang S.P."/>
            <person name="Yorke J.A."/>
            <person name="Yoshida K."/>
            <person name="Zdobnov E."/>
            <person name="Zhang P."/>
            <person name="Zhang Y."/>
            <person name="Zimin A.V."/>
            <person name="Baldwin J."/>
            <person name="Abdouelleil A."/>
            <person name="Abdulkadir J."/>
            <person name="Abebe A."/>
            <person name="Abera B."/>
            <person name="Abreu J."/>
            <person name="Acer S.C."/>
            <person name="Aftuck L."/>
            <person name="Alexander A."/>
            <person name="An P."/>
            <person name="Anderson E."/>
            <person name="Anderson S."/>
            <person name="Arachi H."/>
            <person name="Azer M."/>
            <person name="Bachantsang P."/>
            <person name="Barry A."/>
            <person name="Bayul T."/>
            <person name="Berlin A."/>
            <person name="Bessette D."/>
            <person name="Bloom T."/>
            <person name="Blye J."/>
            <person name="Boguslavskiy L."/>
            <person name="Bonnet C."/>
            <person name="Boukhgalter B."/>
            <person name="Bourzgui I."/>
            <person name="Brown A."/>
            <person name="Cahill P."/>
            <person name="Channer S."/>
            <person name="Cheshatsang Y."/>
            <person name="Chuda L."/>
            <person name="Citroen M."/>
            <person name="Collymore A."/>
            <person name="Cooke P."/>
            <person name="Costello M."/>
            <person name="D'Aco K."/>
            <person name="Daza R."/>
            <person name="De Haan G."/>
            <person name="DeGray S."/>
            <person name="DeMaso C."/>
            <person name="Dhargay N."/>
            <person name="Dooley K."/>
            <person name="Dooley E."/>
            <person name="Doricent M."/>
            <person name="Dorje P."/>
            <person name="Dorjee K."/>
            <person name="Dupes A."/>
            <person name="Elong R."/>
            <person name="Falk J."/>
            <person name="Farina A."/>
            <person name="Faro S."/>
            <person name="Ferguson D."/>
            <person name="Fisher S."/>
            <person name="Foley C.D."/>
            <person name="Franke A."/>
            <person name="Friedrich D."/>
            <person name="Gadbois L."/>
            <person name="Gearin G."/>
            <person name="Gearin C.R."/>
            <person name="Giannoukos G."/>
            <person name="Goode T."/>
            <person name="Graham J."/>
            <person name="Grandbois E."/>
            <person name="Grewal S."/>
            <person name="Gyaltsen K."/>
            <person name="Hafez N."/>
            <person name="Hagos B."/>
            <person name="Hall J."/>
            <person name="Henson C."/>
            <person name="Hollinger A."/>
            <person name="Honan T."/>
            <person name="Huard M.D."/>
            <person name="Hughes L."/>
            <person name="Hurhula B."/>
            <person name="Husby M.E."/>
            <person name="Kamat A."/>
            <person name="Kanga B."/>
            <person name="Kashin S."/>
            <person name="Khazanovich D."/>
            <person name="Kisner P."/>
            <person name="Lance K."/>
            <person name="Lara M."/>
            <person name="Lee W."/>
            <person name="Lennon N."/>
            <person name="Letendre F."/>
            <person name="LeVine R."/>
            <person name="Lipovsky A."/>
            <person name="Liu X."/>
            <person name="Liu J."/>
            <person name="Liu S."/>
            <person name="Lokyitsang T."/>
            <person name="Lokyitsang Y."/>
            <person name="Lubonja R."/>
            <person name="Lui A."/>
            <person name="MacDonald P."/>
            <person name="Magnisalis V."/>
            <person name="Maru K."/>
            <person name="Matthews C."/>
            <person name="McCusker W."/>
            <person name="McDonough S."/>
            <person name="Mehta T."/>
            <person name="Meldrim J."/>
            <person name="Meneus L."/>
            <person name="Mihai O."/>
            <person name="Mihalev A."/>
            <person name="Mihova T."/>
            <person name="Mittelman R."/>
            <person name="Mlenga V."/>
            <person name="Montmayeur A."/>
            <person name="Mulrain L."/>
            <person name="Navidi A."/>
            <person name="Naylor J."/>
            <person name="Negash T."/>
            <person name="Nguyen T."/>
            <person name="Nguyen N."/>
            <person name="Nicol R."/>
            <person name="Norbu C."/>
            <person name="Norbu N."/>
            <person name="Novod N."/>
            <person name="O'Neill B."/>
            <person name="Osman S."/>
            <person name="Markiewicz E."/>
            <person name="Oyono O.L."/>
            <person name="Patti C."/>
            <person name="Phunkhang P."/>
            <person name="Pierre F."/>
            <person name="Priest M."/>
            <person name="Raghuraman S."/>
            <person name="Rege F."/>
            <person name="Reyes R."/>
            <person name="Rise C."/>
            <person name="Rogov P."/>
            <person name="Ross K."/>
            <person name="Ryan E."/>
            <person name="Settipalli S."/>
            <person name="Shea T."/>
            <person name="Sherpa N."/>
            <person name="Shi L."/>
            <person name="Shih D."/>
            <person name="Sparrow T."/>
            <person name="Spaulding J."/>
            <person name="Stalker J."/>
            <person name="Stange-Thomann N."/>
            <person name="Stavropoulos S."/>
            <person name="Stone C."/>
            <person name="Strader C."/>
            <person name="Tesfaye S."/>
            <person name="Thomson T."/>
            <person name="Thoulutsang Y."/>
            <person name="Thoulutsang D."/>
            <person name="Topham K."/>
            <person name="Topping I."/>
            <person name="Tsamla T."/>
            <person name="Vassiliev H."/>
            <person name="Vo A."/>
            <person name="Wangchuk T."/>
            <person name="Wangdi T."/>
            <person name="Weiand M."/>
            <person name="Wilkinson J."/>
            <person name="Wilson A."/>
            <person name="Yadav S."/>
            <person name="Young G."/>
            <person name="Yu Q."/>
            <person name="Zembek L."/>
            <person name="Zhong D."/>
            <person name="Zimmer A."/>
            <person name="Zwirko Z."/>
            <person name="Jaffe D.B."/>
            <person name="Alvarez P."/>
            <person name="Brockman W."/>
            <person name="Butler J."/>
            <person name="Chin C."/>
            <person name="Gnerre S."/>
            <person name="Grabherr M."/>
            <person name="Kleber M."/>
            <person name="Mauceli E."/>
            <person name="MacCallum I."/>
        </authorList>
    </citation>
    <scope>NUCLEOTIDE SEQUENCE [LARGE SCALE GENOMIC DNA]</scope>
    <source>
        <strain evidence="4">Tucson 15287-2541.00</strain>
    </source>
</reference>
<feature type="region of interest" description="Disordered" evidence="1">
    <location>
        <begin position="43"/>
        <end position="104"/>
    </location>
</feature>
<feature type="compositionally biased region" description="Basic residues" evidence="1">
    <location>
        <begin position="321"/>
        <end position="330"/>
    </location>
</feature>